<evidence type="ECO:0000256" key="10">
    <source>
        <dbReference type="SAM" id="Phobius"/>
    </source>
</evidence>
<comment type="subunit">
    <text evidence="3">The complex is composed of two ATP-binding proteins (HrtA), two transmembrane proteins (HrtB) and a solute-binding protein.</text>
</comment>
<dbReference type="InterPro" id="IPR003838">
    <property type="entry name" value="ABC3_permease_C"/>
</dbReference>
<name>A0A212LY33_9FIRM</name>
<keyword evidence="6 10" id="KW-0812">Transmembrane</keyword>
<dbReference type="PANTHER" id="PTHR43738">
    <property type="entry name" value="ABC TRANSPORTER, MEMBRANE PROTEIN"/>
    <property type="match status" value="1"/>
</dbReference>
<comment type="subcellular location">
    <subcellularLocation>
        <location evidence="1">Cell membrane</location>
        <topology evidence="1">Multi-pass membrane protein</topology>
    </subcellularLocation>
</comment>
<dbReference type="RefSeq" id="WP_288185166.1">
    <property type="nucleotide sequence ID" value="NZ_LT608335.1"/>
</dbReference>
<dbReference type="GO" id="GO:0005886">
    <property type="term" value="C:plasma membrane"/>
    <property type="evidence" value="ECO:0007669"/>
    <property type="project" value="UniProtKB-SubCell"/>
</dbReference>
<keyword evidence="8 10" id="KW-0472">Membrane</keyword>
<dbReference type="AlphaFoldDB" id="A0A212LY33"/>
<protein>
    <recommendedName>
        <fullName evidence="4">Putative hemin transport system permease protein HrtB</fullName>
    </recommendedName>
</protein>
<evidence type="ECO:0000256" key="8">
    <source>
        <dbReference type="ARBA" id="ARBA00023136"/>
    </source>
</evidence>
<reference evidence="13" key="1">
    <citation type="submission" date="2016-08" db="EMBL/GenBank/DDBJ databases">
        <authorList>
            <person name="Seilhamer J.J."/>
        </authorList>
    </citation>
    <scope>NUCLEOTIDE SEQUENCE</scope>
    <source>
        <strain evidence="13">86</strain>
    </source>
</reference>
<evidence type="ECO:0000256" key="3">
    <source>
        <dbReference type="ARBA" id="ARBA00011131"/>
    </source>
</evidence>
<accession>A0A212LY33</accession>
<organism evidence="13">
    <name type="scientific">uncultured Sporomusa sp</name>
    <dbReference type="NCBI Taxonomy" id="307249"/>
    <lineage>
        <taxon>Bacteria</taxon>
        <taxon>Bacillati</taxon>
        <taxon>Bacillota</taxon>
        <taxon>Negativicutes</taxon>
        <taxon>Selenomonadales</taxon>
        <taxon>Sporomusaceae</taxon>
        <taxon>Sporomusa</taxon>
        <taxon>environmental samples</taxon>
    </lineage>
</organism>
<gene>
    <name evidence="13" type="ORF">KL86SPO_50274</name>
</gene>
<evidence type="ECO:0000256" key="2">
    <source>
        <dbReference type="ARBA" id="ARBA00008697"/>
    </source>
</evidence>
<dbReference type="PANTHER" id="PTHR43738:SF2">
    <property type="entry name" value="ABC TRANSPORTER PERMEASE"/>
    <property type="match status" value="1"/>
</dbReference>
<evidence type="ECO:0000259" key="11">
    <source>
        <dbReference type="Pfam" id="PF02687"/>
    </source>
</evidence>
<feature type="transmembrane region" description="Helical" evidence="10">
    <location>
        <begin position="316"/>
        <end position="342"/>
    </location>
</feature>
<evidence type="ECO:0000256" key="1">
    <source>
        <dbReference type="ARBA" id="ARBA00004651"/>
    </source>
</evidence>
<evidence type="ECO:0000256" key="7">
    <source>
        <dbReference type="ARBA" id="ARBA00022989"/>
    </source>
</evidence>
<feature type="transmembrane region" description="Helical" evidence="10">
    <location>
        <begin position="20"/>
        <end position="41"/>
    </location>
</feature>
<dbReference type="InterPro" id="IPR051125">
    <property type="entry name" value="ABC-4/HrtB_transporter"/>
</dbReference>
<dbReference type="InterPro" id="IPR025857">
    <property type="entry name" value="MacB_PCD"/>
</dbReference>
<comment type="function">
    <text evidence="9">Part of the ABC transporter complex hrt involved in hemin import. Responsible for the translocation of the substrate across the membrane.</text>
</comment>
<dbReference type="Pfam" id="PF12704">
    <property type="entry name" value="MacB_PCD"/>
    <property type="match status" value="1"/>
</dbReference>
<dbReference type="Pfam" id="PF02687">
    <property type="entry name" value="FtsX"/>
    <property type="match status" value="1"/>
</dbReference>
<evidence type="ECO:0000259" key="12">
    <source>
        <dbReference type="Pfam" id="PF12704"/>
    </source>
</evidence>
<feature type="domain" description="MacB-like periplasmic core" evidence="12">
    <location>
        <begin position="17"/>
        <end position="218"/>
    </location>
</feature>
<evidence type="ECO:0000256" key="5">
    <source>
        <dbReference type="ARBA" id="ARBA00022475"/>
    </source>
</evidence>
<keyword evidence="7 10" id="KW-1133">Transmembrane helix</keyword>
<feature type="domain" description="ABC3 transporter permease C-terminal" evidence="11">
    <location>
        <begin position="283"/>
        <end position="399"/>
    </location>
</feature>
<feature type="transmembrane region" description="Helical" evidence="10">
    <location>
        <begin position="376"/>
        <end position="397"/>
    </location>
</feature>
<feature type="transmembrane region" description="Helical" evidence="10">
    <location>
        <begin position="283"/>
        <end position="304"/>
    </location>
</feature>
<sequence length="405" mass="42852">MRLVIAWRNLLAKPVQSGLVALVVAITIAMMVIITLFAGGIQTGLVRATEPFDLIVGAKGSPNQLVLNTVFLQDAPIGNIDHEIYEQLAAHPLVAAAIPLAFGDNYKGYPIVGAGDGIFQHQPKAGQPAWLQLAAGHTFVQPFEAVIGAKAARDLGLKPGDEFKSVHGWVAGGQGHDQSYRVVGILQPVSGPYDQAIIVSISSIWEAHEHHETAVAADAAGASQAHSHEHEVTAVLVKPKGYGEAMRLYQQFQQVEGAQMIFPAQVIVQLFAILGQGEQVLKIVAYVIIVMGLLVMALSVYLSALSRARDRAILRALGAGACDIFTIILAESAILTILGVLAGSLTGRGIYWLLAGTLENKTAIVLTTGFTAAEGYVILGATVFGLLAGVIPAVLTYRTEIAQHL</sequence>
<proteinExistence type="inferred from homology"/>
<evidence type="ECO:0000256" key="6">
    <source>
        <dbReference type="ARBA" id="ARBA00022692"/>
    </source>
</evidence>
<keyword evidence="5" id="KW-1003">Cell membrane</keyword>
<evidence type="ECO:0000256" key="9">
    <source>
        <dbReference type="ARBA" id="ARBA00024973"/>
    </source>
</evidence>
<evidence type="ECO:0000313" key="13">
    <source>
        <dbReference type="EMBL" id="SCM82503.1"/>
    </source>
</evidence>
<evidence type="ECO:0000256" key="4">
    <source>
        <dbReference type="ARBA" id="ARBA00016962"/>
    </source>
</evidence>
<dbReference type="EMBL" id="FMJE01000005">
    <property type="protein sequence ID" value="SCM82503.1"/>
    <property type="molecule type" value="Genomic_DNA"/>
</dbReference>
<comment type="similarity">
    <text evidence="2">Belongs to the ABC-4 integral membrane protein family. HrtB subfamily.</text>
</comment>